<dbReference type="InterPro" id="IPR026741">
    <property type="entry name" value="SNO"/>
</dbReference>
<dbReference type="InterPro" id="IPR057332">
    <property type="entry name" value="SBNO_a/b_dom"/>
</dbReference>
<dbReference type="GO" id="GO:0005634">
    <property type="term" value="C:nucleus"/>
    <property type="evidence" value="ECO:0007669"/>
    <property type="project" value="TreeGrafter"/>
</dbReference>
<keyword evidence="6" id="KW-1185">Reference proteome</keyword>
<organism evidence="6 7">
    <name type="scientific">Meloidogyne javanica</name>
    <name type="common">Root-knot nematode worm</name>
    <dbReference type="NCBI Taxonomy" id="6303"/>
    <lineage>
        <taxon>Eukaryota</taxon>
        <taxon>Metazoa</taxon>
        <taxon>Ecdysozoa</taxon>
        <taxon>Nematoda</taxon>
        <taxon>Chromadorea</taxon>
        <taxon>Rhabditida</taxon>
        <taxon>Tylenchina</taxon>
        <taxon>Tylenchomorpha</taxon>
        <taxon>Tylenchoidea</taxon>
        <taxon>Meloidogynidae</taxon>
        <taxon>Meloidogyninae</taxon>
        <taxon>Meloidogyne</taxon>
        <taxon>Meloidogyne incognita group</taxon>
    </lineage>
</organism>
<evidence type="ECO:0000256" key="2">
    <source>
        <dbReference type="SAM" id="MobiDB-lite"/>
    </source>
</evidence>
<comment type="similarity">
    <text evidence="1">Belongs to the SBNO family.</text>
</comment>
<evidence type="ECO:0000259" key="3">
    <source>
        <dbReference type="Pfam" id="PF13871"/>
    </source>
</evidence>
<evidence type="ECO:0000313" key="7">
    <source>
        <dbReference type="WBParaSite" id="scaffold438_cov287.g1078"/>
    </source>
</evidence>
<evidence type="ECO:0000256" key="1">
    <source>
        <dbReference type="ARBA" id="ARBA00006992"/>
    </source>
</evidence>
<dbReference type="InterPro" id="IPR026937">
    <property type="entry name" value="SBNO_Helicase_C_dom"/>
</dbReference>
<proteinExistence type="inferred from homology"/>
<feature type="compositionally biased region" description="Acidic residues" evidence="2">
    <location>
        <begin position="409"/>
        <end position="439"/>
    </location>
</feature>
<evidence type="ECO:0000259" key="4">
    <source>
        <dbReference type="Pfam" id="PF13872"/>
    </source>
</evidence>
<feature type="domain" description="SBNO alpha/beta" evidence="5">
    <location>
        <begin position="837"/>
        <end position="961"/>
    </location>
</feature>
<protein>
    <submittedName>
        <fullName evidence="7">Uncharacterized protein</fullName>
    </submittedName>
</protein>
<dbReference type="InterPro" id="IPR027417">
    <property type="entry name" value="P-loop_NTPase"/>
</dbReference>
<feature type="compositionally biased region" description="Acidic residues" evidence="2">
    <location>
        <begin position="383"/>
        <end position="398"/>
    </location>
</feature>
<accession>A0A915MQ40</accession>
<feature type="region of interest" description="Disordered" evidence="2">
    <location>
        <begin position="340"/>
        <end position="440"/>
    </location>
</feature>
<dbReference type="AlphaFoldDB" id="A0A915MQ40"/>
<sequence>MLSNKTNHQTNDGKNLITSESNPEQTSSLDEPDTLQHSQSDTFINYKPPRLRCGLEHPDEVVETLSLSSVSSPEIRYTLAIPDELIDSGKISALQLEAVLYACQAHERFLPSGERCGYLIGDGAEPRNMAYMTRLGLWGPGLTFGTFGEFIHSVENRGVGAMEMVAMDIKLRGLYLSRQLSFRGADFYVEEIPLSRDFINVYDESAKLWMECRRQFAKALNQIPDSSAGRQNIWARFWGAHQRFFKYLCISAKVDACVRISLQAIKDGKCVVIGLQSTGESHILDFLEENGEVTEFVSTAKSVLQSLVENHFPTHNDSSAIDDFQRMFLCSSRHRKRKRSSNFTGENYSDEYGHKRSKTGSSLIQSELSERLTAERESGGNSEYEDGENSDYEEDDYSEVNTSGSGEESKEDEESDEANSEFSETDGEDEDVDSDEEELERLVCSDLKKPTKKAISNDEEINPFSVNLGEECTETAEEFVNSLNGIGDSCEDDDGSVNLTEIKTNLLAAIERLGKLLPPNTLDSLINLLGGPKYVAELTGRRGRVVARVGTGDVEYELRTADSEICLEMMNIAEKDKFMRGEKLVAIISEAASSGISLQSDKRALNRRRRVHITLELPWSADKAIQQFGRTHRSNQESAPEYLFLISELAGEKRFASIVAKRLESLGALTQGDRRATESRDLSQFNIDNTYGREALNVLLRTLTGACEPIVQPPKDYDSGGDFFKDMQIYLEGVGMICSLPNGRYAIERDSTSIPKFLNRLLGFPVYAQNKLFQYFTDICEELIKQAKVDGTFDMGILDLGMECDRVQKKESRKFKGTGKTGDFTVELHKISLLRSVSWEEVQQLNKKHKGYKDGFYTSTVGLHGKRSVAFIFGMGVGGNMSTTPAGAPRLYCVTRPNTGRSPKYELLSELLLRFDPISDEEGEELWKEQLEAFSKMCHHRYYFGKCNAEQQRGIFCEVGRQSRTYFVLSGSLICVWPELELILSDSGKLKRLRRIQIVRVKTDNNQRIVGKFEMRDKSL</sequence>
<feature type="compositionally biased region" description="Basic and acidic residues" evidence="2">
    <location>
        <begin position="368"/>
        <end position="378"/>
    </location>
</feature>
<dbReference type="InterPro" id="IPR039187">
    <property type="entry name" value="SNO_AAA"/>
</dbReference>
<dbReference type="SUPFAM" id="SSF52540">
    <property type="entry name" value="P-loop containing nucleoside triphosphate hydrolases"/>
    <property type="match status" value="1"/>
</dbReference>
<dbReference type="Pfam" id="PF25373">
    <property type="entry name" value="SBNO"/>
    <property type="match status" value="1"/>
</dbReference>
<dbReference type="PANTHER" id="PTHR12706:SF30">
    <property type="entry name" value="PROTEIN STRAWBERRY NOTCH-RELATED"/>
    <property type="match status" value="1"/>
</dbReference>
<dbReference type="Pfam" id="PF13872">
    <property type="entry name" value="AAA_34"/>
    <property type="match status" value="1"/>
</dbReference>
<name>A0A915MQ40_MELJA</name>
<evidence type="ECO:0000313" key="6">
    <source>
        <dbReference type="Proteomes" id="UP000887561"/>
    </source>
</evidence>
<feature type="domain" description="Strawberry notch AAA" evidence="4">
    <location>
        <begin position="124"/>
        <end position="204"/>
    </location>
</feature>
<reference evidence="7" key="1">
    <citation type="submission" date="2022-11" db="UniProtKB">
        <authorList>
            <consortium name="WormBaseParasite"/>
        </authorList>
    </citation>
    <scope>IDENTIFICATION</scope>
</reference>
<feature type="region of interest" description="Disordered" evidence="2">
    <location>
        <begin position="1"/>
        <end position="40"/>
    </location>
</feature>
<evidence type="ECO:0000259" key="5">
    <source>
        <dbReference type="Pfam" id="PF25373"/>
    </source>
</evidence>
<dbReference type="GO" id="GO:0006355">
    <property type="term" value="P:regulation of DNA-templated transcription"/>
    <property type="evidence" value="ECO:0007669"/>
    <property type="project" value="InterPro"/>
</dbReference>
<feature type="domain" description="Strawberry notch helicase C" evidence="3">
    <location>
        <begin position="520"/>
        <end position="799"/>
    </location>
</feature>
<dbReference type="WBParaSite" id="scaffold438_cov287.g1078">
    <property type="protein sequence ID" value="scaffold438_cov287.g1078"/>
    <property type="gene ID" value="scaffold438_cov287.g1078"/>
</dbReference>
<dbReference type="Proteomes" id="UP000887561">
    <property type="component" value="Unplaced"/>
</dbReference>
<dbReference type="Pfam" id="PF13871">
    <property type="entry name" value="Helicase_C_4"/>
    <property type="match status" value="1"/>
</dbReference>
<dbReference type="GO" id="GO:0042393">
    <property type="term" value="F:histone binding"/>
    <property type="evidence" value="ECO:0007669"/>
    <property type="project" value="TreeGrafter"/>
</dbReference>
<dbReference type="PANTHER" id="PTHR12706">
    <property type="entry name" value="STRAWBERRY NOTCH-RELATED"/>
    <property type="match status" value="1"/>
</dbReference>
<dbReference type="GO" id="GO:0031490">
    <property type="term" value="F:chromatin DNA binding"/>
    <property type="evidence" value="ECO:0007669"/>
    <property type="project" value="TreeGrafter"/>
</dbReference>